<dbReference type="PANTHER" id="PTHR46880">
    <property type="entry name" value="RAS-ASSOCIATING DOMAIN-CONTAINING PROTEIN"/>
    <property type="match status" value="1"/>
</dbReference>
<name>A0AAE1GMV1_PETCI</name>
<keyword evidence="3" id="KW-1185">Reference proteome</keyword>
<accession>A0AAE1GMV1</accession>
<proteinExistence type="predicted"/>
<comment type="caution">
    <text evidence="2">The sequence shown here is derived from an EMBL/GenBank/DDBJ whole genome shotgun (WGS) entry which is preliminary data.</text>
</comment>
<dbReference type="Pfam" id="PF05699">
    <property type="entry name" value="Dimer_Tnp_hAT"/>
    <property type="match status" value="1"/>
</dbReference>
<organism evidence="2 3">
    <name type="scientific">Petrolisthes cinctipes</name>
    <name type="common">Flat porcelain crab</name>
    <dbReference type="NCBI Taxonomy" id="88211"/>
    <lineage>
        <taxon>Eukaryota</taxon>
        <taxon>Metazoa</taxon>
        <taxon>Ecdysozoa</taxon>
        <taxon>Arthropoda</taxon>
        <taxon>Crustacea</taxon>
        <taxon>Multicrustacea</taxon>
        <taxon>Malacostraca</taxon>
        <taxon>Eumalacostraca</taxon>
        <taxon>Eucarida</taxon>
        <taxon>Decapoda</taxon>
        <taxon>Pleocyemata</taxon>
        <taxon>Anomura</taxon>
        <taxon>Galatheoidea</taxon>
        <taxon>Porcellanidae</taxon>
        <taxon>Petrolisthes</taxon>
    </lineage>
</organism>
<dbReference type="AlphaFoldDB" id="A0AAE1GMV1"/>
<dbReference type="InterPro" id="IPR008906">
    <property type="entry name" value="HATC_C_dom"/>
</dbReference>
<evidence type="ECO:0000313" key="2">
    <source>
        <dbReference type="EMBL" id="KAK3896203.1"/>
    </source>
</evidence>
<reference evidence="2" key="1">
    <citation type="submission" date="2023-10" db="EMBL/GenBank/DDBJ databases">
        <title>Genome assemblies of two species of porcelain crab, Petrolisthes cinctipes and Petrolisthes manimaculis (Anomura: Porcellanidae).</title>
        <authorList>
            <person name="Angst P."/>
        </authorList>
    </citation>
    <scope>NUCLEOTIDE SEQUENCE</scope>
    <source>
        <strain evidence="2">PB745_01</strain>
        <tissue evidence="2">Gill</tissue>
    </source>
</reference>
<dbReference type="EMBL" id="JAWQEG010000008">
    <property type="protein sequence ID" value="KAK3896203.1"/>
    <property type="molecule type" value="Genomic_DNA"/>
</dbReference>
<dbReference type="InterPro" id="IPR012337">
    <property type="entry name" value="RNaseH-like_sf"/>
</dbReference>
<evidence type="ECO:0000259" key="1">
    <source>
        <dbReference type="Pfam" id="PF05699"/>
    </source>
</evidence>
<feature type="domain" description="HAT C-terminal dimerisation" evidence="1">
    <location>
        <begin position="194"/>
        <end position="264"/>
    </location>
</feature>
<dbReference type="GO" id="GO:0046983">
    <property type="term" value="F:protein dimerization activity"/>
    <property type="evidence" value="ECO:0007669"/>
    <property type="project" value="InterPro"/>
</dbReference>
<protein>
    <recommendedName>
        <fullName evidence="1">HAT C-terminal dimerisation domain-containing protein</fullName>
    </recommendedName>
</protein>
<dbReference type="SUPFAM" id="SSF53098">
    <property type="entry name" value="Ribonuclease H-like"/>
    <property type="match status" value="1"/>
</dbReference>
<dbReference type="PANTHER" id="PTHR46880:SF5">
    <property type="entry name" value="DUF4371 DOMAIN-CONTAINING PROTEIN"/>
    <property type="match status" value="1"/>
</dbReference>
<gene>
    <name evidence="2" type="ORF">Pcinc_000125</name>
</gene>
<sequence>MEDRVEAAQSILQKLNDPISKLYLEFLDHVLPFFNDLNKEMQAEDPKIYTLSSRVAAVLATILESYLKPNYLKSTALAKVKIRDPANFLPLGDIYLGGRVAASLHTCHNIKEQDLTNFRLRCLDFYIESASQVLQRFNLSDPLLESLKALDPQSILLKNIPSIAPLASKFPNLVPENELNTIDHEWRLLRNTELNIKSDTSVWKFWKEVKDLKKGDDTPLFPLVGNFIMKLLCLPHSSATVERVFSQINLLKTKTRNSLNTDTLIGMIHAKRTFEKSTSDTFKIANTHMTLMTDQIYKSDQE</sequence>
<dbReference type="Proteomes" id="UP001286313">
    <property type="component" value="Unassembled WGS sequence"/>
</dbReference>
<evidence type="ECO:0000313" key="3">
    <source>
        <dbReference type="Proteomes" id="UP001286313"/>
    </source>
</evidence>